<evidence type="ECO:0000256" key="12">
    <source>
        <dbReference type="ARBA" id="ARBA00036634"/>
    </source>
</evidence>
<feature type="transmembrane region" description="Helical" evidence="14">
    <location>
        <begin position="504"/>
        <end position="526"/>
    </location>
</feature>
<dbReference type="GO" id="GO:0072345">
    <property type="term" value="F:NAADP-sensitive calcium-release channel activity"/>
    <property type="evidence" value="ECO:0007669"/>
    <property type="project" value="TreeGrafter"/>
</dbReference>
<feature type="domain" description="Mucolipin extracytosolic" evidence="16">
    <location>
        <begin position="100"/>
        <end position="281"/>
    </location>
</feature>
<evidence type="ECO:0000256" key="9">
    <source>
        <dbReference type="ARBA" id="ARBA00023136"/>
    </source>
</evidence>
<dbReference type="Pfam" id="PF08016">
    <property type="entry name" value="PKD_channel"/>
    <property type="match status" value="1"/>
</dbReference>
<evidence type="ECO:0000256" key="2">
    <source>
        <dbReference type="ARBA" id="ARBA00004651"/>
    </source>
</evidence>
<evidence type="ECO:0000256" key="8">
    <source>
        <dbReference type="ARBA" id="ARBA00023065"/>
    </source>
</evidence>
<feature type="transmembrane region" description="Helical" evidence="14">
    <location>
        <begin position="398"/>
        <end position="416"/>
    </location>
</feature>
<keyword evidence="4" id="KW-1003">Cell membrane</keyword>
<keyword evidence="3" id="KW-0813">Transport</keyword>
<dbReference type="GO" id="GO:0010008">
    <property type="term" value="C:endosome membrane"/>
    <property type="evidence" value="ECO:0007669"/>
    <property type="project" value="UniProtKB-SubCell"/>
</dbReference>
<evidence type="ECO:0000313" key="17">
    <source>
        <dbReference type="EMBL" id="KAJ8040436.1"/>
    </source>
</evidence>
<keyword evidence="9 14" id="KW-0472">Membrane</keyword>
<dbReference type="Gene3D" id="1.10.287.70">
    <property type="match status" value="1"/>
</dbReference>
<feature type="transmembrane region" description="Helical" evidence="14">
    <location>
        <begin position="436"/>
        <end position="458"/>
    </location>
</feature>
<sequence length="605" mass="70603">MRSNRASVQRSVSEDYQNSVQSANSSGGEDPFSSYQLTEEDQEFAVELRRELKFYFMNPIEKFQARGRKPYKFGVQLFKILVVTIQLIIFGQYEYQFTQFIHDNVKAMEHLFLKDWDPMYDSFAYPSTRDLYAMYTVDGFYEHVDNVLYQYANIEDIAIGTYNFDVNMTTKQKIQELEFEIVLYEEVAHTDSTFKINLTETTDKFTIHVIPHQNISSRDVINQHCPDFSFDRLIQVRLNFTLESILLKTGDHPSATCMNLEIYIYYNYDRHGGRLPVTLKVTDILDRNCTAKINFSSEGATKEMAGIFIFCYDVFVMLLCILSFLLCLRSLMNGRHLKKKTVIFFQLVYNKELSRSDRMEFLNLWYVIICISDCLTIAGTICKILLDFKVWAASDYCSLLLGCATSLVYFGILRYFGFFNKYNVLLLTLKKSMPNVLRFSVCAGIIYLAYGFCGWIVLGPYHGKFRTFVITMECMFSLINGDDMFATYEEMPQNKTLIFVFSKIYLYSFISLFIYVVLSLFISVIMDTYETVKDFQRFGHVEGGDLKKFIDLCEDGPESGFFRRKARKNWAKLRKSIRRYSSFEQTHHNPIIHGNHCNGPHNLPT</sequence>
<evidence type="ECO:0000259" key="16">
    <source>
        <dbReference type="Pfam" id="PF21381"/>
    </source>
</evidence>
<dbReference type="InterPro" id="IPR049134">
    <property type="entry name" value="MCLN_ECD"/>
</dbReference>
<dbReference type="PANTHER" id="PTHR12127:SF7">
    <property type="entry name" value="SD02261P"/>
    <property type="match status" value="1"/>
</dbReference>
<keyword evidence="5 14" id="KW-0812">Transmembrane</keyword>
<dbReference type="OrthoDB" id="263481at2759"/>
<evidence type="ECO:0000256" key="1">
    <source>
        <dbReference type="ARBA" id="ARBA00004337"/>
    </source>
</evidence>
<feature type="region of interest" description="Disordered" evidence="13">
    <location>
        <begin position="1"/>
        <end position="32"/>
    </location>
</feature>
<organism evidence="17 18">
    <name type="scientific">Holothuria leucospilota</name>
    <name type="common">Black long sea cucumber</name>
    <name type="synonym">Mertensiothuria leucospilota</name>
    <dbReference type="NCBI Taxonomy" id="206669"/>
    <lineage>
        <taxon>Eukaryota</taxon>
        <taxon>Metazoa</taxon>
        <taxon>Echinodermata</taxon>
        <taxon>Eleutherozoa</taxon>
        <taxon>Echinozoa</taxon>
        <taxon>Holothuroidea</taxon>
        <taxon>Aspidochirotacea</taxon>
        <taxon>Aspidochirotida</taxon>
        <taxon>Holothuriidae</taxon>
        <taxon>Holothuria</taxon>
    </lineage>
</organism>
<dbReference type="EMBL" id="JAIZAY010000006">
    <property type="protein sequence ID" value="KAJ8040436.1"/>
    <property type="molecule type" value="Genomic_DNA"/>
</dbReference>
<comment type="subcellular location">
    <subcellularLocation>
        <location evidence="2">Cell membrane</location>
        <topology evidence="2">Multi-pass membrane protein</topology>
    </subcellularLocation>
    <subcellularLocation>
        <location evidence="1">Endosome membrane</location>
        <topology evidence="1">Multi-pass membrane protein</topology>
    </subcellularLocation>
</comment>
<evidence type="ECO:0000256" key="14">
    <source>
        <dbReference type="SAM" id="Phobius"/>
    </source>
</evidence>
<keyword evidence="10" id="KW-1015">Disulfide bond</keyword>
<reference evidence="17" key="1">
    <citation type="submission" date="2021-10" db="EMBL/GenBank/DDBJ databases">
        <title>Tropical sea cucumber genome reveals ecological adaptation and Cuvierian tubules defense mechanism.</title>
        <authorList>
            <person name="Chen T."/>
        </authorList>
    </citation>
    <scope>NUCLEOTIDE SEQUENCE</scope>
    <source>
        <strain evidence="17">Nanhai2018</strain>
        <tissue evidence="17">Muscle</tissue>
    </source>
</reference>
<comment type="catalytic activity">
    <reaction evidence="12">
        <text>Ca(2+)(in) = Ca(2+)(out)</text>
        <dbReference type="Rhea" id="RHEA:29671"/>
        <dbReference type="ChEBI" id="CHEBI:29108"/>
    </reaction>
</comment>
<evidence type="ECO:0000256" key="5">
    <source>
        <dbReference type="ARBA" id="ARBA00022692"/>
    </source>
</evidence>
<gene>
    <name evidence="17" type="ORF">HOLleu_14729</name>
</gene>
<protein>
    <submittedName>
        <fullName evidence="17">Mucolipin-3</fullName>
    </submittedName>
</protein>
<keyword evidence="6" id="KW-0967">Endosome</keyword>
<feature type="transmembrane region" description="Helical" evidence="14">
    <location>
        <begin position="304"/>
        <end position="328"/>
    </location>
</feature>
<comment type="caution">
    <text evidence="17">The sequence shown here is derived from an EMBL/GenBank/DDBJ whole genome shotgun (WGS) entry which is preliminary data.</text>
</comment>
<evidence type="ECO:0000256" key="10">
    <source>
        <dbReference type="ARBA" id="ARBA00023157"/>
    </source>
</evidence>
<keyword evidence="11" id="KW-0407">Ion channel</keyword>
<proteinExistence type="predicted"/>
<dbReference type="GO" id="GO:0005886">
    <property type="term" value="C:plasma membrane"/>
    <property type="evidence" value="ECO:0007669"/>
    <property type="project" value="UniProtKB-SubCell"/>
</dbReference>
<evidence type="ECO:0000256" key="13">
    <source>
        <dbReference type="SAM" id="MobiDB-lite"/>
    </source>
</evidence>
<dbReference type="PANTHER" id="PTHR12127">
    <property type="entry name" value="MUCOLIPIN"/>
    <property type="match status" value="1"/>
</dbReference>
<dbReference type="InterPro" id="IPR013122">
    <property type="entry name" value="PKD1_2_channel"/>
</dbReference>
<dbReference type="Pfam" id="PF21381">
    <property type="entry name" value="MCLN_ECD"/>
    <property type="match status" value="1"/>
</dbReference>
<evidence type="ECO:0000256" key="11">
    <source>
        <dbReference type="ARBA" id="ARBA00023303"/>
    </source>
</evidence>
<accession>A0A9Q1C813</accession>
<name>A0A9Q1C813_HOLLE</name>
<evidence type="ECO:0000256" key="6">
    <source>
        <dbReference type="ARBA" id="ARBA00022753"/>
    </source>
</evidence>
<feature type="domain" description="Polycystin cation channel PKD1/PKD2" evidence="15">
    <location>
        <begin position="388"/>
        <end position="532"/>
    </location>
</feature>
<keyword evidence="8" id="KW-0406">Ion transport</keyword>
<keyword evidence="7 14" id="KW-1133">Transmembrane helix</keyword>
<keyword evidence="18" id="KW-1185">Reference proteome</keyword>
<dbReference type="Proteomes" id="UP001152320">
    <property type="component" value="Chromosome 6"/>
</dbReference>
<evidence type="ECO:0000259" key="15">
    <source>
        <dbReference type="Pfam" id="PF08016"/>
    </source>
</evidence>
<evidence type="ECO:0000256" key="3">
    <source>
        <dbReference type="ARBA" id="ARBA00022448"/>
    </source>
</evidence>
<evidence type="ECO:0000256" key="7">
    <source>
        <dbReference type="ARBA" id="ARBA00022989"/>
    </source>
</evidence>
<dbReference type="InterPro" id="IPR039031">
    <property type="entry name" value="Mucolipin"/>
</dbReference>
<dbReference type="AlphaFoldDB" id="A0A9Q1C813"/>
<evidence type="ECO:0000313" key="18">
    <source>
        <dbReference type="Proteomes" id="UP001152320"/>
    </source>
</evidence>
<feature type="transmembrane region" description="Helical" evidence="14">
    <location>
        <begin position="73"/>
        <end position="93"/>
    </location>
</feature>
<feature type="transmembrane region" description="Helical" evidence="14">
    <location>
        <begin position="364"/>
        <end position="386"/>
    </location>
</feature>
<dbReference type="GO" id="GO:0005765">
    <property type="term" value="C:lysosomal membrane"/>
    <property type="evidence" value="ECO:0007669"/>
    <property type="project" value="TreeGrafter"/>
</dbReference>
<dbReference type="FunFam" id="1.10.287.70:FF:000033">
    <property type="entry name" value="Mucolipin 1"/>
    <property type="match status" value="1"/>
</dbReference>
<evidence type="ECO:0000256" key="4">
    <source>
        <dbReference type="ARBA" id="ARBA00022475"/>
    </source>
</evidence>